<dbReference type="AlphaFoldDB" id="A0A8J5QS03"/>
<dbReference type="EMBL" id="JAGSYN010000002">
    <property type="protein sequence ID" value="KAG7666433.1"/>
    <property type="molecule type" value="Genomic_DNA"/>
</dbReference>
<proteinExistence type="predicted"/>
<feature type="compositionally biased region" description="Acidic residues" evidence="1">
    <location>
        <begin position="90"/>
        <end position="105"/>
    </location>
</feature>
<feature type="compositionally biased region" description="Acidic residues" evidence="1">
    <location>
        <begin position="115"/>
        <end position="129"/>
    </location>
</feature>
<feature type="region of interest" description="Disordered" evidence="1">
    <location>
        <begin position="67"/>
        <end position="129"/>
    </location>
</feature>
<evidence type="ECO:0000313" key="3">
    <source>
        <dbReference type="Proteomes" id="UP000694255"/>
    </source>
</evidence>
<protein>
    <submittedName>
        <fullName evidence="2">Uncharacterized protein</fullName>
    </submittedName>
</protein>
<organism evidence="2 3">
    <name type="scientific">[Candida] subhashii</name>
    <dbReference type="NCBI Taxonomy" id="561895"/>
    <lineage>
        <taxon>Eukaryota</taxon>
        <taxon>Fungi</taxon>
        <taxon>Dikarya</taxon>
        <taxon>Ascomycota</taxon>
        <taxon>Saccharomycotina</taxon>
        <taxon>Pichiomycetes</taxon>
        <taxon>Debaryomycetaceae</taxon>
        <taxon>Spathaspora</taxon>
    </lineage>
</organism>
<accession>A0A8J5QS03</accession>
<dbReference type="RefSeq" id="XP_049266661.1">
    <property type="nucleotide sequence ID" value="XM_049405588.1"/>
</dbReference>
<gene>
    <name evidence="2" type="ORF">J8A68_000024</name>
</gene>
<evidence type="ECO:0000256" key="1">
    <source>
        <dbReference type="SAM" id="MobiDB-lite"/>
    </source>
</evidence>
<feature type="compositionally biased region" description="Low complexity" evidence="1">
    <location>
        <begin position="70"/>
        <end position="85"/>
    </location>
</feature>
<reference evidence="2 3" key="1">
    <citation type="journal article" date="2021" name="DNA Res.">
        <title>Genome analysis of Candida subhashii reveals its hybrid nature and dual mitochondrial genome conformations.</title>
        <authorList>
            <person name="Mixao V."/>
            <person name="Hegedusova E."/>
            <person name="Saus E."/>
            <person name="Pryszcz L.P."/>
            <person name="Cillingova A."/>
            <person name="Nosek J."/>
            <person name="Gabaldon T."/>
        </authorList>
    </citation>
    <scope>NUCLEOTIDE SEQUENCE [LARGE SCALE GENOMIC DNA]</scope>
    <source>
        <strain evidence="2 3">CBS 10753</strain>
    </source>
</reference>
<dbReference type="Proteomes" id="UP000694255">
    <property type="component" value="Unassembled WGS sequence"/>
</dbReference>
<keyword evidence="3" id="KW-1185">Reference proteome</keyword>
<sequence>MPFVIPLSIKIAISIGAITGATIAIINNKETILTTAEAIFESGVRFCHEKVEEIKSANKQMHMIEQYQFNDDGTATTATTTGSNSRGSDSDEPTTPDSGMSEDESFSEKGMSEFTEIDSDEYSETDDFD</sequence>
<name>A0A8J5QS03_9ASCO</name>
<comment type="caution">
    <text evidence="2">The sequence shown here is derived from an EMBL/GenBank/DDBJ whole genome shotgun (WGS) entry which is preliminary data.</text>
</comment>
<evidence type="ECO:0000313" key="2">
    <source>
        <dbReference type="EMBL" id="KAG7666433.1"/>
    </source>
</evidence>
<dbReference type="GeneID" id="73466825"/>